<dbReference type="AlphaFoldDB" id="A0A0B3S8V1"/>
<dbReference type="RefSeq" id="WP_043140801.1">
    <property type="nucleotide sequence ID" value="NZ_AP022337.1"/>
</dbReference>
<evidence type="ECO:0000313" key="2">
    <source>
        <dbReference type="Proteomes" id="UP000030960"/>
    </source>
</evidence>
<organism evidence="1 2">
    <name type="scientific">Mameliella alba</name>
    <dbReference type="NCBI Taxonomy" id="561184"/>
    <lineage>
        <taxon>Bacteria</taxon>
        <taxon>Pseudomonadati</taxon>
        <taxon>Pseudomonadota</taxon>
        <taxon>Alphaproteobacteria</taxon>
        <taxon>Rhodobacterales</taxon>
        <taxon>Roseobacteraceae</taxon>
        <taxon>Mameliella</taxon>
    </lineage>
</organism>
<dbReference type="EMBL" id="JSUQ01000008">
    <property type="protein sequence ID" value="KHQ53101.1"/>
    <property type="molecule type" value="Genomic_DNA"/>
</dbReference>
<keyword evidence="2" id="KW-1185">Reference proteome</keyword>
<sequence length="363" mass="39547">MDAFVYRLALAGVAIGPAFLATLLPASAIGVPIGLAIGGIGSLYALMTSLRGRKARPRPAGPVLLRRASLRRRDDTLPSTADQRLALADALAAAVDLRAEPEAPPTRETAIARILGRILDSWKVTDLAELPRDMTIALTQLERLLKADPGEAGRIAQMFQRPDVVLSLREEIERITEARAAYDRAFAAFQATRLMFAASPQPGTLTEALQSLGTVDRDLWHRIVLEHDPADPAQRSAALWCVTQPDCDRATVAAYLARLTDESQLQNAEIDGDLGFLGQVRRIIDNCNAGIYRSQELAYAPHSDSAAALARELDGLAVLNREPRWPDPQCILVLHEGREARPRPAWDIALGRLVAAPNRADYL</sequence>
<name>A0A0B3S8V1_9RHOB</name>
<gene>
    <name evidence="1" type="ORF">OA50_02127</name>
</gene>
<dbReference type="Proteomes" id="UP000030960">
    <property type="component" value="Unassembled WGS sequence"/>
</dbReference>
<dbReference type="OrthoDB" id="7846016at2"/>
<comment type="caution">
    <text evidence="1">The sequence shown here is derived from an EMBL/GenBank/DDBJ whole genome shotgun (WGS) entry which is preliminary data.</text>
</comment>
<dbReference type="STRING" id="561184.SAMN05216376_10690"/>
<accession>A0A0B3S8V1</accession>
<proteinExistence type="predicted"/>
<evidence type="ECO:0000313" key="1">
    <source>
        <dbReference type="EMBL" id="KHQ53101.1"/>
    </source>
</evidence>
<reference evidence="1 2" key="1">
    <citation type="submission" date="2014-10" db="EMBL/GenBank/DDBJ databases">
        <title>Genome sequence of Ponticoccus sp. strain UMTAT08 isolated from clonal culture of toxic dinoflagellate Alexandrium tamiyavanichii.</title>
        <authorList>
            <person name="Gan H.Y."/>
            <person name="Muhd D.-D."/>
            <person name="Mohd Noor M.E."/>
            <person name="Yeong Y.S."/>
            <person name="Usup G."/>
        </authorList>
    </citation>
    <scope>NUCLEOTIDE SEQUENCE [LARGE SCALE GENOMIC DNA]</scope>
    <source>
        <strain evidence="1 2">UMTAT08</strain>
    </source>
</reference>
<protein>
    <submittedName>
        <fullName evidence="1">Uncharacterized protein</fullName>
    </submittedName>
</protein>